<dbReference type="InterPro" id="IPR000305">
    <property type="entry name" value="GIY-YIG_endonuc"/>
</dbReference>
<dbReference type="Pfam" id="PF00078">
    <property type="entry name" value="RVT_1"/>
    <property type="match status" value="1"/>
</dbReference>
<dbReference type="Pfam" id="PF01541">
    <property type="entry name" value="GIY-YIG"/>
    <property type="match status" value="1"/>
</dbReference>
<protein>
    <recommendedName>
        <fullName evidence="1">Reverse transcriptase domain-containing protein</fullName>
    </recommendedName>
</protein>
<sequence length="780" mass="91320">MAKDKQRKPQVIKIINLSNKELTPNELSILSKGLKFTPTPQRSNYYEMKDDILEFCRKLRLTEEFHGKQIDDESIARNNSNYTPTKGKNKVLDRYCDYITNFPFQFTKKQKHSQNFNKREWNDLIKLREDKTITIKEADKGNAVVLMNTNDYKNLVLSLLRDETYYERVQQYNQPKIMYNLRTLINTYREGLMDKEYEYITNFKCKSSLFYDIPKVHKSQIISETCKTSTDILIKIPSPNDLKLRPIIAGPACETHCLSNFLDTLLKPFLKHIKNYVRDDIDMLNHLPKTVNEKTLLVSFDVINLYSNIPHTLGIEAITFWLNNYSFELPTRIKKELIIEGLRFIFENNYFIFDNNFYRQRSGTAMGTRTAPSFANLVMGYLEKILYQITLEKYGNTFSTYIQNNWKRYLDDCFILWDKSIEKLEEFKILLNGINDNIQFTMDHNEEELPFLDILIKKVGNKIETDIYYKPTDSKQYLPFDSCHPRHTRINVPFCLARRICTIISDTNTRHIRLQELRTILINRNYPLPLIDSAIQRALKLSIEDLRQTKPKKKEKLKTLPYISTHNPLNNEAFSTVLQSTALLKGDPKMNRILETHTIIKSKWQPKSLKRILTQAKLHSTSTTKSAVRKCGKPNCGICVILVEGSEFILEQGHQFTIRTNFTCASENLIYVLTCAGCSRQYIGHTKNSLCKRMAVHKSQIRNPEYRKIPVSGHIDRCASNEKRKFTTYPLYKFSDSITFTQCQNKELYFIKKFRPSLNTLGQQNIGLPKRKNEILPQPP</sequence>
<dbReference type="Proteomes" id="UP001162480">
    <property type="component" value="Chromosome 9"/>
</dbReference>
<dbReference type="PANTHER" id="PTHR21301:SF10">
    <property type="entry name" value="REVERSE TRANSCRIPTASE DOMAIN-CONTAINING PROTEIN"/>
    <property type="match status" value="1"/>
</dbReference>
<dbReference type="InterPro" id="IPR000477">
    <property type="entry name" value="RT_dom"/>
</dbReference>
<dbReference type="PANTHER" id="PTHR21301">
    <property type="entry name" value="REVERSE TRANSCRIPTASE"/>
    <property type="match status" value="1"/>
</dbReference>
<reference evidence="2" key="1">
    <citation type="submission" date="2023-08" db="EMBL/GenBank/DDBJ databases">
        <authorList>
            <person name="Alioto T."/>
            <person name="Alioto T."/>
            <person name="Gomez Garrido J."/>
        </authorList>
    </citation>
    <scope>NUCLEOTIDE SEQUENCE</scope>
</reference>
<dbReference type="AlphaFoldDB" id="A0AA36B743"/>
<dbReference type="PROSITE" id="PS50878">
    <property type="entry name" value="RT_POL"/>
    <property type="match status" value="1"/>
</dbReference>
<evidence type="ECO:0000313" key="2">
    <source>
        <dbReference type="EMBL" id="CAI9728217.1"/>
    </source>
</evidence>
<name>A0AA36B743_OCTVU</name>
<feature type="domain" description="Reverse transcriptase" evidence="1">
    <location>
        <begin position="217"/>
        <end position="463"/>
    </location>
</feature>
<accession>A0AA36B743</accession>
<dbReference type="EMBL" id="OX597822">
    <property type="protein sequence ID" value="CAI9728217.1"/>
    <property type="molecule type" value="Genomic_DNA"/>
</dbReference>
<evidence type="ECO:0000313" key="3">
    <source>
        <dbReference type="Proteomes" id="UP001162480"/>
    </source>
</evidence>
<dbReference type="Pfam" id="PF26215">
    <property type="entry name" value="HTH_animal"/>
    <property type="match status" value="1"/>
</dbReference>
<evidence type="ECO:0000259" key="1">
    <source>
        <dbReference type="PROSITE" id="PS50878"/>
    </source>
</evidence>
<organism evidence="2 3">
    <name type="scientific">Octopus vulgaris</name>
    <name type="common">Common octopus</name>
    <dbReference type="NCBI Taxonomy" id="6645"/>
    <lineage>
        <taxon>Eukaryota</taxon>
        <taxon>Metazoa</taxon>
        <taxon>Spiralia</taxon>
        <taxon>Lophotrochozoa</taxon>
        <taxon>Mollusca</taxon>
        <taxon>Cephalopoda</taxon>
        <taxon>Coleoidea</taxon>
        <taxon>Octopodiformes</taxon>
        <taxon>Octopoda</taxon>
        <taxon>Incirrata</taxon>
        <taxon>Octopodidae</taxon>
        <taxon>Octopus</taxon>
    </lineage>
</organism>
<dbReference type="InterPro" id="IPR058912">
    <property type="entry name" value="HTH_animal"/>
</dbReference>
<proteinExistence type="predicted"/>
<gene>
    <name evidence="2" type="ORF">OCTVUL_1B018058</name>
</gene>
<keyword evidence="3" id="KW-1185">Reference proteome</keyword>